<evidence type="ECO:0000313" key="3">
    <source>
        <dbReference type="Proteomes" id="UP001347796"/>
    </source>
</evidence>
<evidence type="ECO:0000313" key="2">
    <source>
        <dbReference type="EMBL" id="KAK6188853.1"/>
    </source>
</evidence>
<dbReference type="SMART" id="SM00355">
    <property type="entry name" value="ZnF_C2H2"/>
    <property type="match status" value="3"/>
</dbReference>
<reference evidence="2 3" key="1">
    <citation type="submission" date="2024-01" db="EMBL/GenBank/DDBJ databases">
        <title>The genome of the rayed Mediterranean limpet Patella caerulea (Linnaeus, 1758).</title>
        <authorList>
            <person name="Anh-Thu Weber A."/>
            <person name="Halstead-Nussloch G."/>
        </authorList>
    </citation>
    <scope>NUCLEOTIDE SEQUENCE [LARGE SCALE GENOMIC DNA]</scope>
    <source>
        <strain evidence="2">AATW-2023a</strain>
        <tissue evidence="2">Whole specimen</tissue>
    </source>
</reference>
<proteinExistence type="predicted"/>
<gene>
    <name evidence="2" type="ORF">SNE40_004945</name>
</gene>
<dbReference type="EMBL" id="JAZGQO010000003">
    <property type="protein sequence ID" value="KAK6188853.1"/>
    <property type="molecule type" value="Genomic_DNA"/>
</dbReference>
<feature type="domain" description="C2H2-type" evidence="1">
    <location>
        <begin position="31"/>
        <end position="54"/>
    </location>
</feature>
<evidence type="ECO:0000259" key="1">
    <source>
        <dbReference type="PROSITE" id="PS00028"/>
    </source>
</evidence>
<dbReference type="AlphaFoldDB" id="A0AAN8K3Z7"/>
<dbReference type="Proteomes" id="UP001347796">
    <property type="component" value="Unassembled WGS sequence"/>
</dbReference>
<dbReference type="PANTHER" id="PTHR31912">
    <property type="entry name" value="IP13529P"/>
    <property type="match status" value="1"/>
</dbReference>
<name>A0AAN8K3Z7_PATCE</name>
<comment type="caution">
    <text evidence="2">The sequence shown here is derived from an EMBL/GenBank/DDBJ whole genome shotgun (WGS) entry which is preliminary data.</text>
</comment>
<dbReference type="InterPro" id="IPR013087">
    <property type="entry name" value="Znf_C2H2_type"/>
</dbReference>
<sequence>MCGSFRSNFLDEYFKHINNVHRADPNFDLKCGVKGCQKVFKTFPAYKSHVYRYHYKNENKSSNDGVGLQLSSNLGSIVGCMLCNKKNIESVKDLTVHLTEHIRNGSSVDCPVKGCTYSYGVASSFTSHISRSHRLNNLHVLKDEYFSQHDSPTSNAYMDDNNDTQADYPCTAVVSQGNFEHSFLASFALSLLKLQEMCYLPVSTMDTILSEITSITELSLDSLRHNLINILFQNDIDVNILDQVKRIFEENVLQRSVQSMKTDYLRNRHWKEQLRFIKPIRISLEKNSFHQNQYFEYIPILESLKSLLSNVQVLHDVLNPLPSSRRGILVDFNHGNHFKQNELFSTCSHALQVILYFDEFEVVNPLGSKRGIHKIAAIYFNLANIHPWHRSELKTIQLCLLCPNKVLKNVGFGKVLEPLIYDLKILENEGIIIPNLTEKLYGTVAFVSGDNLGSHQIGGFTESFGSNVHKICRFCMASPEQIQTNHDPNQFELRDENNYKAHVEQVACQPISANFMHGIKCDSPLNNLKYFHVTRGLPPDCMHDILEGCCRYEIPLILQKLEKGKHFSKNDVMRTLQTWKYGENDILTKPPVPKSLTSIPASASQMWTLLRLLPLMLGKYIPRGHRTFEILLILKDISEIVFAPKINVNQLAYLQSLISDHADLFIEEFPEQRVIPKQHYLSHYPLHILNFGPLRSTWCMRFEAKHNYFKILSHRIGNYTNICHTLSTRHQRMQAYLTATNHTFFKSEEEILSSSVVLVKTLRHEIQEALIEHDINDLEITQISKMIKSGVVYKAGMYMITNYSADNDVEFSQILGVYRRQKLESASNADLFFVLERQKSVYDEHLRAYEVMNTGNINVCIICDLLDSYPLDEYVQVESKYVCLKHSVINVSVQD</sequence>
<accession>A0AAN8K3Z7</accession>
<keyword evidence="3" id="KW-1185">Reference proteome</keyword>
<protein>
    <recommendedName>
        <fullName evidence="1">C2H2-type domain-containing protein</fullName>
    </recommendedName>
</protein>
<dbReference type="PROSITE" id="PS00028">
    <property type="entry name" value="ZINC_FINGER_C2H2_1"/>
    <property type="match status" value="1"/>
</dbReference>
<organism evidence="2 3">
    <name type="scientific">Patella caerulea</name>
    <name type="common">Rayed Mediterranean limpet</name>
    <dbReference type="NCBI Taxonomy" id="87958"/>
    <lineage>
        <taxon>Eukaryota</taxon>
        <taxon>Metazoa</taxon>
        <taxon>Spiralia</taxon>
        <taxon>Lophotrochozoa</taxon>
        <taxon>Mollusca</taxon>
        <taxon>Gastropoda</taxon>
        <taxon>Patellogastropoda</taxon>
        <taxon>Patelloidea</taxon>
        <taxon>Patellidae</taxon>
        <taxon>Patella</taxon>
    </lineage>
</organism>
<dbReference type="PANTHER" id="PTHR31912:SF36">
    <property type="entry name" value="C2H2-TYPE DOMAIN-CONTAINING PROTEIN"/>
    <property type="match status" value="1"/>
</dbReference>